<gene>
    <name evidence="1" type="ORF">OsI_32670</name>
</gene>
<keyword evidence="2" id="KW-1185">Reference proteome</keyword>
<dbReference type="EMBL" id="CM000135">
    <property type="protein sequence ID" value="EEC66533.1"/>
    <property type="molecule type" value="Genomic_DNA"/>
</dbReference>
<dbReference type="Proteomes" id="UP000007015">
    <property type="component" value="Chromosome 10"/>
</dbReference>
<name>B8BFM4_ORYSI</name>
<organism evidence="1 2">
    <name type="scientific">Oryza sativa subsp. indica</name>
    <name type="common">Rice</name>
    <dbReference type="NCBI Taxonomy" id="39946"/>
    <lineage>
        <taxon>Eukaryota</taxon>
        <taxon>Viridiplantae</taxon>
        <taxon>Streptophyta</taxon>
        <taxon>Embryophyta</taxon>
        <taxon>Tracheophyta</taxon>
        <taxon>Spermatophyta</taxon>
        <taxon>Magnoliopsida</taxon>
        <taxon>Liliopsida</taxon>
        <taxon>Poales</taxon>
        <taxon>Poaceae</taxon>
        <taxon>BOP clade</taxon>
        <taxon>Oryzoideae</taxon>
        <taxon>Oryzeae</taxon>
        <taxon>Oryzinae</taxon>
        <taxon>Oryza</taxon>
        <taxon>Oryza sativa</taxon>
    </lineage>
</organism>
<protein>
    <submittedName>
        <fullName evidence="1">Uncharacterized protein</fullName>
    </submittedName>
</protein>
<sequence length="168" mass="19881">MTSHGARVDGDGSDWRSNRWARHFGREAQIFREMTSHGAQVDGGGSDWWSNRWVRHFGWVAKTFREMTSHDARVDGDGSDWRSNRWVRHFGRVAQTFRLMAFNRKSEQVVPRGRFGGVDDKEALNDELLNVRYLRWWQYRRFVFQQRKNTQIPAAQKSKCHGYVTISF</sequence>
<dbReference type="AlphaFoldDB" id="B8BFM4"/>
<evidence type="ECO:0000313" key="1">
    <source>
        <dbReference type="EMBL" id="EEC66533.1"/>
    </source>
</evidence>
<accession>B8BFM4</accession>
<dbReference type="Gramene" id="BGIOSGA032322-TA">
    <property type="protein sequence ID" value="BGIOSGA032322-PA"/>
    <property type="gene ID" value="BGIOSGA032322"/>
</dbReference>
<dbReference type="HOGENOM" id="CLU_1589155_0_0_1"/>
<proteinExistence type="predicted"/>
<evidence type="ECO:0000313" key="2">
    <source>
        <dbReference type="Proteomes" id="UP000007015"/>
    </source>
</evidence>
<reference evidence="1 2" key="1">
    <citation type="journal article" date="2005" name="PLoS Biol.">
        <title>The genomes of Oryza sativa: a history of duplications.</title>
        <authorList>
            <person name="Yu J."/>
            <person name="Wang J."/>
            <person name="Lin W."/>
            <person name="Li S."/>
            <person name="Li H."/>
            <person name="Zhou J."/>
            <person name="Ni P."/>
            <person name="Dong W."/>
            <person name="Hu S."/>
            <person name="Zeng C."/>
            <person name="Zhang J."/>
            <person name="Zhang Y."/>
            <person name="Li R."/>
            <person name="Xu Z."/>
            <person name="Li S."/>
            <person name="Li X."/>
            <person name="Zheng H."/>
            <person name="Cong L."/>
            <person name="Lin L."/>
            <person name="Yin J."/>
            <person name="Geng J."/>
            <person name="Li G."/>
            <person name="Shi J."/>
            <person name="Liu J."/>
            <person name="Lv H."/>
            <person name="Li J."/>
            <person name="Wang J."/>
            <person name="Deng Y."/>
            <person name="Ran L."/>
            <person name="Shi X."/>
            <person name="Wang X."/>
            <person name="Wu Q."/>
            <person name="Li C."/>
            <person name="Ren X."/>
            <person name="Wang J."/>
            <person name="Wang X."/>
            <person name="Li D."/>
            <person name="Liu D."/>
            <person name="Zhang X."/>
            <person name="Ji Z."/>
            <person name="Zhao W."/>
            <person name="Sun Y."/>
            <person name="Zhang Z."/>
            <person name="Bao J."/>
            <person name="Han Y."/>
            <person name="Dong L."/>
            <person name="Ji J."/>
            <person name="Chen P."/>
            <person name="Wu S."/>
            <person name="Liu J."/>
            <person name="Xiao Y."/>
            <person name="Bu D."/>
            <person name="Tan J."/>
            <person name="Yang L."/>
            <person name="Ye C."/>
            <person name="Zhang J."/>
            <person name="Xu J."/>
            <person name="Zhou Y."/>
            <person name="Yu Y."/>
            <person name="Zhang B."/>
            <person name="Zhuang S."/>
            <person name="Wei H."/>
            <person name="Liu B."/>
            <person name="Lei M."/>
            <person name="Yu H."/>
            <person name="Li Y."/>
            <person name="Xu H."/>
            <person name="Wei S."/>
            <person name="He X."/>
            <person name="Fang L."/>
            <person name="Zhang Z."/>
            <person name="Zhang Y."/>
            <person name="Huang X."/>
            <person name="Su Z."/>
            <person name="Tong W."/>
            <person name="Li J."/>
            <person name="Tong Z."/>
            <person name="Li S."/>
            <person name="Ye J."/>
            <person name="Wang L."/>
            <person name="Fang L."/>
            <person name="Lei T."/>
            <person name="Chen C."/>
            <person name="Chen H."/>
            <person name="Xu Z."/>
            <person name="Li H."/>
            <person name="Huang H."/>
            <person name="Zhang F."/>
            <person name="Xu H."/>
            <person name="Li N."/>
            <person name="Zhao C."/>
            <person name="Li S."/>
            <person name="Dong L."/>
            <person name="Huang Y."/>
            <person name="Li L."/>
            <person name="Xi Y."/>
            <person name="Qi Q."/>
            <person name="Li W."/>
            <person name="Zhang B."/>
            <person name="Hu W."/>
            <person name="Zhang Y."/>
            <person name="Tian X."/>
            <person name="Jiao Y."/>
            <person name="Liang X."/>
            <person name="Jin J."/>
            <person name="Gao L."/>
            <person name="Zheng W."/>
            <person name="Hao B."/>
            <person name="Liu S."/>
            <person name="Wang W."/>
            <person name="Yuan L."/>
            <person name="Cao M."/>
            <person name="McDermott J."/>
            <person name="Samudrala R."/>
            <person name="Wang J."/>
            <person name="Wong G.K."/>
            <person name="Yang H."/>
        </authorList>
    </citation>
    <scope>NUCLEOTIDE SEQUENCE [LARGE SCALE GENOMIC DNA]</scope>
    <source>
        <strain evidence="2">cv. 93-11</strain>
    </source>
</reference>